<name>A0A9E7U8A1_9EURY</name>
<evidence type="ECO:0000313" key="3">
    <source>
        <dbReference type="EMBL" id="UWM54526.1"/>
    </source>
</evidence>
<accession>A0A9E7U8A1</accession>
<dbReference type="GeneID" id="74944894"/>
<dbReference type="InterPro" id="IPR000601">
    <property type="entry name" value="PKD_dom"/>
</dbReference>
<keyword evidence="1" id="KW-1133">Transmembrane helix</keyword>
<organism evidence="3 4">
    <name type="scientific">Salinirubellus salinus</name>
    <dbReference type="NCBI Taxonomy" id="1364945"/>
    <lineage>
        <taxon>Archaea</taxon>
        <taxon>Methanobacteriati</taxon>
        <taxon>Methanobacteriota</taxon>
        <taxon>Stenosarchaea group</taxon>
        <taxon>Halobacteria</taxon>
        <taxon>Halobacteriales</taxon>
        <taxon>Natronomonadaceae</taxon>
        <taxon>Salinirubellus</taxon>
    </lineage>
</organism>
<dbReference type="Pfam" id="PF13385">
    <property type="entry name" value="Laminin_G_3"/>
    <property type="match status" value="1"/>
</dbReference>
<dbReference type="InterPro" id="IPR022409">
    <property type="entry name" value="PKD/Chitinase_dom"/>
</dbReference>
<dbReference type="SUPFAM" id="SSF49899">
    <property type="entry name" value="Concanavalin A-like lectins/glucanases"/>
    <property type="match status" value="1"/>
</dbReference>
<dbReference type="InterPro" id="IPR055690">
    <property type="entry name" value="DUF7266"/>
</dbReference>
<dbReference type="AlphaFoldDB" id="A0A9E7U8A1"/>
<dbReference type="InterPro" id="IPR013320">
    <property type="entry name" value="ConA-like_dom_sf"/>
</dbReference>
<feature type="domain" description="PKD" evidence="2">
    <location>
        <begin position="191"/>
        <end position="275"/>
    </location>
</feature>
<sequence length="826" mass="85960">MTDGWGRRLSVDERAVSSTVTHVLAIAIGAILVGALITGMSGFLEDEREQATRVELESLGARLADDVAAASQLARGGGNASLRVDLPERVVDTRYTVSLATGPACVTGTTDSDSCLVLEADSPEVTVVQPLANRSAVRFVEDGSGDLLLRVDGAGTSEVGALPELSVAPTVGVGDVPGISSGPGTVVNTDPVAGFVFRPGNPTAGEEIRFVNDTSDLDGIVESYEWRFELPSGGNRTVTGPTANVTYDTPGVYRVTLEVTDDEGETDSISRRVPVSGLVFTDAGTFDGDGNGDDAGVWVSLNNTWDDTVEVTTLGFDPSDPSIDGIEEDGQPEYEITFETGGDVPTSVDGAAVDAVGGSDGYVDFSGGTTVPPDGLIVDVDADGGAGSGPNPEVAAGENVTVYLTELRDGGDDVDGADVPTAVAVRYRVNGSVFVSKFGLFSLDDADAVTWEGTDDWDAATSATNVSHPDGVVSLDAPAGGGGVPTTGLQVWLPLNETGPSDCSAGARTACDYAGGTNYQFDYQGAGNPTFGVPGVDGGMAYGFDGSVWLEDPNVEDTYLGNADELTVSMWVQADATGTDRGLLDTIDDGPVGNDDELGLRYDSSGASHGGSNSFKASVDLAGDGGTEYSYEYESDVQSTNWQHVVLRWAAGERVAVYVDGERLDYAGPDAATPPGTEWDDDGRDVFFGIGRSQKDDLDELWEGRIDEVRIYDRALGDAEVEALANDGGYRSGSLETDWKTTDEDLDLADLRLGYDATRGGGTIQVTVEARQDDGTVVTADPVVLGGDNGVREVEGLTGSADEFRLRIEFSGVSNAPSADSFTLGD</sequence>
<dbReference type="SMART" id="SM00089">
    <property type="entry name" value="PKD"/>
    <property type="match status" value="1"/>
</dbReference>
<evidence type="ECO:0000256" key="1">
    <source>
        <dbReference type="SAM" id="Phobius"/>
    </source>
</evidence>
<dbReference type="InterPro" id="IPR035986">
    <property type="entry name" value="PKD_dom_sf"/>
</dbReference>
<evidence type="ECO:0000259" key="2">
    <source>
        <dbReference type="PROSITE" id="PS50093"/>
    </source>
</evidence>
<dbReference type="Gene3D" id="2.60.40.10">
    <property type="entry name" value="Immunoglobulins"/>
    <property type="match status" value="1"/>
</dbReference>
<keyword evidence="4" id="KW-1185">Reference proteome</keyword>
<feature type="transmembrane region" description="Helical" evidence="1">
    <location>
        <begin position="20"/>
        <end position="44"/>
    </location>
</feature>
<proteinExistence type="predicted"/>
<evidence type="ECO:0000313" key="4">
    <source>
        <dbReference type="Proteomes" id="UP001057580"/>
    </source>
</evidence>
<dbReference type="SUPFAM" id="SSF49299">
    <property type="entry name" value="PKD domain"/>
    <property type="match status" value="1"/>
</dbReference>
<dbReference type="InterPro" id="IPR013783">
    <property type="entry name" value="Ig-like_fold"/>
</dbReference>
<dbReference type="Proteomes" id="UP001057580">
    <property type="component" value="Chromosome"/>
</dbReference>
<keyword evidence="1" id="KW-0812">Transmembrane</keyword>
<dbReference type="KEGG" id="ssai:N0B31_20690"/>
<dbReference type="EMBL" id="CP104003">
    <property type="protein sequence ID" value="UWM54526.1"/>
    <property type="molecule type" value="Genomic_DNA"/>
</dbReference>
<dbReference type="Pfam" id="PF23928">
    <property type="entry name" value="DUF7266"/>
    <property type="match status" value="1"/>
</dbReference>
<dbReference type="CDD" id="cd00146">
    <property type="entry name" value="PKD"/>
    <property type="match status" value="1"/>
</dbReference>
<dbReference type="Gene3D" id="2.60.120.200">
    <property type="match status" value="1"/>
</dbReference>
<gene>
    <name evidence="3" type="ORF">N0B31_20690</name>
</gene>
<keyword evidence="1" id="KW-0472">Membrane</keyword>
<protein>
    <submittedName>
        <fullName evidence="3">PKD domain-containing protein</fullName>
    </submittedName>
</protein>
<dbReference type="Pfam" id="PF18911">
    <property type="entry name" value="PKD_4"/>
    <property type="match status" value="1"/>
</dbReference>
<reference evidence="3" key="1">
    <citation type="submission" date="2022-09" db="EMBL/GenBank/DDBJ databases">
        <title>Diverse halophilic archaea isolated from saline environments.</title>
        <authorList>
            <person name="Cui H.-L."/>
        </authorList>
    </citation>
    <scope>NUCLEOTIDE SEQUENCE</scope>
    <source>
        <strain evidence="3">ZS-35-S2</strain>
    </source>
</reference>
<dbReference type="RefSeq" id="WP_260593546.1">
    <property type="nucleotide sequence ID" value="NZ_CP104003.1"/>
</dbReference>
<dbReference type="PROSITE" id="PS50093">
    <property type="entry name" value="PKD"/>
    <property type="match status" value="1"/>
</dbReference>